<evidence type="ECO:0000256" key="2">
    <source>
        <dbReference type="SAM" id="SignalP"/>
    </source>
</evidence>
<dbReference type="GeneID" id="41840911"/>
<dbReference type="Gene3D" id="2.60.120.700">
    <property type="entry name" value="Peptidase G1"/>
    <property type="match status" value="1"/>
</dbReference>
<feature type="compositionally biased region" description="Polar residues" evidence="1">
    <location>
        <begin position="59"/>
        <end position="79"/>
    </location>
</feature>
<dbReference type="EMBL" id="CP008889">
    <property type="protein sequence ID" value="AIF40730.1"/>
    <property type="molecule type" value="Genomic_DNA"/>
</dbReference>
<feature type="signal peptide" evidence="2">
    <location>
        <begin position="1"/>
        <end position="27"/>
    </location>
</feature>
<accession>A0A075JG07</accession>
<evidence type="ECO:0000313" key="3">
    <source>
        <dbReference type="EMBL" id="AIF40730.1"/>
    </source>
</evidence>
<dbReference type="KEGG" id="dni:HX89_07025"/>
<proteinExistence type="predicted"/>
<dbReference type="AlphaFoldDB" id="A0A075JG07"/>
<evidence type="ECO:0008006" key="5">
    <source>
        <dbReference type="Google" id="ProtNLM"/>
    </source>
</evidence>
<dbReference type="Proteomes" id="UP000027986">
    <property type="component" value="Chromosome"/>
</dbReference>
<feature type="compositionally biased region" description="Low complexity" evidence="1">
    <location>
        <begin position="27"/>
        <end position="57"/>
    </location>
</feature>
<name>A0A075JG07_9MICO</name>
<dbReference type="SUPFAM" id="SSF49899">
    <property type="entry name" value="Concanavalin A-like lectins/glucanases"/>
    <property type="match status" value="1"/>
</dbReference>
<protein>
    <recommendedName>
        <fullName evidence="5">Peptidase A4 family protein</fullName>
    </recommendedName>
</protein>
<dbReference type="RefSeq" id="WP_038568007.1">
    <property type="nucleotide sequence ID" value="NZ_CP008889.1"/>
</dbReference>
<reference evidence="3 4" key="1">
    <citation type="submission" date="2014-07" db="EMBL/GenBank/DDBJ databases">
        <title>Genome Sequencing of Dermacoccus nishinomiyaensis.</title>
        <authorList>
            <person name="Hong K.W."/>
            <person name="Chan K.G."/>
        </authorList>
    </citation>
    <scope>NUCLEOTIDE SEQUENCE [LARGE SCALE GENOMIC DNA]</scope>
    <source>
        <strain evidence="3 4">M25</strain>
    </source>
</reference>
<keyword evidence="2" id="KW-0732">Signal</keyword>
<dbReference type="HOGENOM" id="CLU_805914_0_0_11"/>
<dbReference type="OrthoDB" id="2630173at2"/>
<feature type="region of interest" description="Disordered" evidence="1">
    <location>
        <begin position="27"/>
        <end position="111"/>
    </location>
</feature>
<dbReference type="InterPro" id="IPR038656">
    <property type="entry name" value="Peptidase_G1_sf"/>
</dbReference>
<dbReference type="CDD" id="cd13426">
    <property type="entry name" value="Peptidase_G1"/>
    <property type="match status" value="1"/>
</dbReference>
<evidence type="ECO:0000313" key="4">
    <source>
        <dbReference type="Proteomes" id="UP000027986"/>
    </source>
</evidence>
<gene>
    <name evidence="3" type="ORF">HX89_07025</name>
</gene>
<feature type="chain" id="PRO_5039163963" description="Peptidase A4 family protein" evidence="2">
    <location>
        <begin position="28"/>
        <end position="344"/>
    </location>
</feature>
<organism evidence="3 4">
    <name type="scientific">Dermacoccus nishinomiyaensis</name>
    <dbReference type="NCBI Taxonomy" id="1274"/>
    <lineage>
        <taxon>Bacteria</taxon>
        <taxon>Bacillati</taxon>
        <taxon>Actinomycetota</taxon>
        <taxon>Actinomycetes</taxon>
        <taxon>Micrococcales</taxon>
        <taxon>Dermacoccaceae</taxon>
        <taxon>Dermacoccus</taxon>
    </lineage>
</organism>
<dbReference type="InterPro" id="IPR013320">
    <property type="entry name" value="ConA-like_dom_sf"/>
</dbReference>
<evidence type="ECO:0000256" key="1">
    <source>
        <dbReference type="SAM" id="MobiDB-lite"/>
    </source>
</evidence>
<keyword evidence="4" id="KW-1185">Reference proteome</keyword>
<feature type="compositionally biased region" description="Low complexity" evidence="1">
    <location>
        <begin position="88"/>
        <end position="105"/>
    </location>
</feature>
<sequence length="344" mass="35510">MSICHRTLASASVVAAIAALSAPSAMAGASHPAQPAASATSKNAATKKATPKSAGAKNMTATPSSARHVSTATKGSTKPATVRGAKSTPTTTARAAHAAPKQATPDSSVMVRPKATVRPAPVKPAAYANWAGYQASIAGPESIHGTWIVPKASWPGRDGYSAMWVGLGGGTAKQGELVQAGTESDVVCTAVTRGHCTKWKTSYYPWIETYPSRAQERVTNLAVAPGDAVEVTVRYAAKEGRSYFTLCNWRTNDCVGTDRKSTAPRGVAEAVLERTSGADGRARALANVGSPTFSSVYAKGKDGTRNLAGWPSTRITMSTGAALAVPSGISRTGDTFSVSYRRPA</sequence>